<name>A0ABY7U7X0_9CORY</name>
<evidence type="ECO:0000313" key="6">
    <source>
        <dbReference type="Proteomes" id="UP001220064"/>
    </source>
</evidence>
<dbReference type="EC" id="2.7.1.31" evidence="5"/>
<evidence type="ECO:0000313" key="5">
    <source>
        <dbReference type="EMBL" id="WCZ32800.1"/>
    </source>
</evidence>
<dbReference type="PANTHER" id="PTHR21599:SF0">
    <property type="entry name" value="GLYCERATE KINASE"/>
    <property type="match status" value="1"/>
</dbReference>
<keyword evidence="3 4" id="KW-0418">Kinase</keyword>
<keyword evidence="6" id="KW-1185">Reference proteome</keyword>
<organism evidence="5 6">
    <name type="scientific">Corynebacterium massiliense DSM 45435</name>
    <dbReference type="NCBI Taxonomy" id="1121364"/>
    <lineage>
        <taxon>Bacteria</taxon>
        <taxon>Bacillati</taxon>
        <taxon>Actinomycetota</taxon>
        <taxon>Actinomycetes</taxon>
        <taxon>Mycobacteriales</taxon>
        <taxon>Corynebacteriaceae</taxon>
        <taxon>Corynebacterium</taxon>
    </lineage>
</organism>
<dbReference type="NCBIfam" id="TIGR00045">
    <property type="entry name" value="glycerate kinase"/>
    <property type="match status" value="1"/>
</dbReference>
<dbReference type="Gene3D" id="3.40.50.10350">
    <property type="entry name" value="Glycerate kinase, domain 1"/>
    <property type="match status" value="1"/>
</dbReference>
<reference evidence="5 6" key="1">
    <citation type="submission" date="2020-10" db="EMBL/GenBank/DDBJ databases">
        <title>Complete genome sequence of Corynebacterium massiliense DSM 45435, type strain of Corynebacterium massiliense.</title>
        <authorList>
            <person name="Busche T."/>
            <person name="Kalinowski J."/>
            <person name="Ruckert C."/>
        </authorList>
    </citation>
    <scope>NUCLEOTIDE SEQUENCE [LARGE SCALE GENOMIC DNA]</scope>
    <source>
        <strain evidence="5 6">DSM 45435</strain>
    </source>
</reference>
<proteinExistence type="inferred from homology"/>
<dbReference type="InterPro" id="IPR004381">
    <property type="entry name" value="Glycerate_kinase"/>
</dbReference>
<sequence>MPTILVATDSFKSTATADQATASIASGIRSAAGSDVSVKAVPLADGGEGTAAILAAAATRRGETVERITLPTTDARGRLTEATYYFSPSTQTAYIDVAAASGLPAVADSLDPLHADSYGTGVLIADAEAKGARRIVLGLGGTATVDGGSGILAALGAPAHDERGYALPKGGAPLVQLAAFDTAQLNVKAAGLDYTLLADTSCSPQLAAQTYGPQKGADKEQVALLTGALLQLCDVTGIDPTTEYFGAAGALPVGLTHLSELLHGNRDHVEVLPGGTHVAQAVGLEEQIAAADVVVSGEGAFDEQSLTGKTVGTVAELARRHDTPLGIVAGRFDVPAEPHAIWAQALSGEGEVFAQLRAAGHALGTQIAQ</sequence>
<accession>A0ABY7U7X0</accession>
<dbReference type="GO" id="GO:0008887">
    <property type="term" value="F:glycerate kinase activity"/>
    <property type="evidence" value="ECO:0007669"/>
    <property type="project" value="UniProtKB-EC"/>
</dbReference>
<dbReference type="InterPro" id="IPR018197">
    <property type="entry name" value="Glycerate_kinase_RE-like"/>
</dbReference>
<dbReference type="PANTHER" id="PTHR21599">
    <property type="entry name" value="GLYCERATE KINASE"/>
    <property type="match status" value="1"/>
</dbReference>
<gene>
    <name evidence="5" type="primary">glxK</name>
    <name evidence="5" type="ORF">CMASS_06830</name>
</gene>
<evidence type="ECO:0000256" key="1">
    <source>
        <dbReference type="ARBA" id="ARBA00006284"/>
    </source>
</evidence>
<dbReference type="InterPro" id="IPR036129">
    <property type="entry name" value="Glycerate_kinase_sf"/>
</dbReference>
<dbReference type="Proteomes" id="UP001220064">
    <property type="component" value="Chromosome"/>
</dbReference>
<dbReference type="InterPro" id="IPR018193">
    <property type="entry name" value="Glyc_kinase_flavodox-like_fold"/>
</dbReference>
<protein>
    <submittedName>
        <fullName evidence="5">Glycerate kinase</fullName>
        <ecNumber evidence="5">2.7.1.31</ecNumber>
    </submittedName>
</protein>
<evidence type="ECO:0000256" key="4">
    <source>
        <dbReference type="PIRNR" id="PIRNR006078"/>
    </source>
</evidence>
<dbReference type="EMBL" id="CP063189">
    <property type="protein sequence ID" value="WCZ32800.1"/>
    <property type="molecule type" value="Genomic_DNA"/>
</dbReference>
<evidence type="ECO:0000256" key="3">
    <source>
        <dbReference type="ARBA" id="ARBA00022777"/>
    </source>
</evidence>
<dbReference type="SUPFAM" id="SSF110738">
    <property type="entry name" value="Glycerate kinase I"/>
    <property type="match status" value="1"/>
</dbReference>
<dbReference type="Pfam" id="PF02595">
    <property type="entry name" value="Gly_kinase"/>
    <property type="match status" value="1"/>
</dbReference>
<comment type="similarity">
    <text evidence="1 4">Belongs to the glycerate kinase type-1 family.</text>
</comment>
<dbReference type="PIRSF" id="PIRSF006078">
    <property type="entry name" value="GlxK"/>
    <property type="match status" value="1"/>
</dbReference>
<dbReference type="Gene3D" id="3.90.1510.10">
    <property type="entry name" value="Glycerate kinase, domain 2"/>
    <property type="match status" value="1"/>
</dbReference>
<evidence type="ECO:0000256" key="2">
    <source>
        <dbReference type="ARBA" id="ARBA00022679"/>
    </source>
</evidence>
<dbReference type="RefSeq" id="WP_022862273.1">
    <property type="nucleotide sequence ID" value="NZ_ATVG01000001.1"/>
</dbReference>
<keyword evidence="2 4" id="KW-0808">Transferase</keyword>